<gene>
    <name evidence="3" type="ORF">g.33506</name>
</gene>
<dbReference type="GO" id="GO:0071897">
    <property type="term" value="P:DNA biosynthetic process"/>
    <property type="evidence" value="ECO:0007669"/>
    <property type="project" value="UniProtKB-ARBA"/>
</dbReference>
<sequence>STTAILAATAILASTAILTSNASLASTAILTTAPETVKFFRQHKPISTISLSLTGSDQDNNFSTKSTILSSRSKNKLSIFHQNIQHFLSRKLALEIVLDEIKPDIVVLSEHKLNDIEMTKAKLKYYNVNSFYCRKQFRGGGVMIMSLESVKVRGINIPEITELTLDKEFECCLVECRVADLLLVIAGLYRTPGSIFNSSFLNKFDAALGILCHTYKNVVLAGDINIDVLKKSRVTDSLQNILIQHNMFSVVNFPTRITLDCESSIDSIITNLPKQQLTIQGLVTELSDHDAQMLEIYHNKKQNQNCYTQSKRKFTKENIFTFIKLIESETWIDLYQAPVQLKYDVFFNIFIHYFNVSFPKVKTRIRNCNRNKWISDDLRKDKDELICLSQTLRITKDKVLKQRLKDQKRNYYIKTCKTKSDYINNKIVNSDNPCKTTWKIIISEIKPISETNSKIKLMFNGEVKSDPYVVCELFNEHFINIVKNYVTPNIAHSLTRTTPTAQVRPSQRFHVKPLTEIEMDKIISAFKNKFSSGYDEVPMPIIKNAKDQLIKPLTHLINSSFITGIFPDKLKISKVKTVFKKGNTQDPNNYRPLSILPAFSKIYERAMCTRLTEFLENNNLFDNEQHGFRSGKSVITAGIDLIESIVDAVDRGEYVIGILMDLCKAFDSVSHENLITTLEGIGIIGLPLDWIKSYLTDRKQYVETSFKNKLNQLIPAKSCLKTILNGVPQGSILGPVLFLCYLKDLPKTVPSYNCKMCLYADDSNLVISDKSLHAIESLSKQYLSSLNNYFANKNLLLNLDKTNFMLFKPRQKKYDNKPDIEIEQTRINQLDQTKFLGLVLDENLTWDKHVHAIQKRISSGLFALRSLSKFCTRDTLKTVYYAHIHSHLSFGVVLYGATSEKNLQNILLLQKSAIRIILNLNQRESVKEHFSGLGILTVYGLYILESVLVVREARDKLTKLGSSHNYQTRHRNQLIAPKLNLKFKLKNPLVAGIKFFNSVPQHIARITSNKLFRKKFKEHLIKRSLYSFDEFYY</sequence>
<dbReference type="Gene3D" id="3.60.10.10">
    <property type="entry name" value="Endonuclease/exonuclease/phosphatase"/>
    <property type="match status" value="1"/>
</dbReference>
<dbReference type="InterPro" id="IPR000477">
    <property type="entry name" value="RT_dom"/>
</dbReference>
<dbReference type="EMBL" id="GEBQ01018787">
    <property type="protein sequence ID" value="JAT21190.1"/>
    <property type="molecule type" value="Transcribed_RNA"/>
</dbReference>
<evidence type="ECO:0000313" key="3">
    <source>
        <dbReference type="EMBL" id="JAT21190.1"/>
    </source>
</evidence>
<feature type="signal peptide" evidence="1">
    <location>
        <begin position="1"/>
        <end position="22"/>
    </location>
</feature>
<dbReference type="SUPFAM" id="SSF56672">
    <property type="entry name" value="DNA/RNA polymerases"/>
    <property type="match status" value="1"/>
</dbReference>
<reference evidence="3" key="1">
    <citation type="submission" date="2015-11" db="EMBL/GenBank/DDBJ databases">
        <title>De novo transcriptome assembly of four potential Pierce s Disease insect vectors from Arizona vineyards.</title>
        <authorList>
            <person name="Tassone E.E."/>
        </authorList>
    </citation>
    <scope>NUCLEOTIDE SEQUENCE</scope>
</reference>
<dbReference type="AlphaFoldDB" id="A0A1B6LBZ8"/>
<feature type="chain" id="PRO_5008587276" description="Reverse transcriptase domain-containing protein" evidence="1">
    <location>
        <begin position="23"/>
        <end position="1033"/>
    </location>
</feature>
<dbReference type="InterPro" id="IPR036691">
    <property type="entry name" value="Endo/exonu/phosph_ase_sf"/>
</dbReference>
<evidence type="ECO:0000256" key="1">
    <source>
        <dbReference type="SAM" id="SignalP"/>
    </source>
</evidence>
<dbReference type="CDD" id="cd01650">
    <property type="entry name" value="RT_nLTR_like"/>
    <property type="match status" value="1"/>
</dbReference>
<feature type="non-terminal residue" evidence="3">
    <location>
        <position position="1"/>
    </location>
</feature>
<protein>
    <recommendedName>
        <fullName evidence="2">Reverse transcriptase domain-containing protein</fullName>
    </recommendedName>
</protein>
<organism evidence="3">
    <name type="scientific">Graphocephala atropunctata</name>
    <dbReference type="NCBI Taxonomy" id="36148"/>
    <lineage>
        <taxon>Eukaryota</taxon>
        <taxon>Metazoa</taxon>
        <taxon>Ecdysozoa</taxon>
        <taxon>Arthropoda</taxon>
        <taxon>Hexapoda</taxon>
        <taxon>Insecta</taxon>
        <taxon>Pterygota</taxon>
        <taxon>Neoptera</taxon>
        <taxon>Paraneoptera</taxon>
        <taxon>Hemiptera</taxon>
        <taxon>Auchenorrhyncha</taxon>
        <taxon>Membracoidea</taxon>
        <taxon>Cicadellidae</taxon>
        <taxon>Cicadellinae</taxon>
        <taxon>Cicadellini</taxon>
        <taxon>Graphocephala</taxon>
    </lineage>
</organism>
<dbReference type="PANTHER" id="PTHR33332">
    <property type="entry name" value="REVERSE TRANSCRIPTASE DOMAIN-CONTAINING PROTEIN"/>
    <property type="match status" value="1"/>
</dbReference>
<feature type="domain" description="Reverse transcriptase" evidence="2">
    <location>
        <begin position="559"/>
        <end position="840"/>
    </location>
</feature>
<dbReference type="Pfam" id="PF00078">
    <property type="entry name" value="RVT_1"/>
    <property type="match status" value="1"/>
</dbReference>
<dbReference type="SUPFAM" id="SSF56219">
    <property type="entry name" value="DNase I-like"/>
    <property type="match status" value="1"/>
</dbReference>
<dbReference type="InterPro" id="IPR043502">
    <property type="entry name" value="DNA/RNA_pol_sf"/>
</dbReference>
<dbReference type="PROSITE" id="PS50878">
    <property type="entry name" value="RT_POL"/>
    <property type="match status" value="1"/>
</dbReference>
<keyword evidence="1" id="KW-0732">Signal</keyword>
<name>A0A1B6LBZ8_9HEMI</name>
<evidence type="ECO:0000259" key="2">
    <source>
        <dbReference type="PROSITE" id="PS50878"/>
    </source>
</evidence>
<accession>A0A1B6LBZ8</accession>
<proteinExistence type="predicted"/>